<name>A0ABQ5EAS5_9ASTR</name>
<evidence type="ECO:0000313" key="3">
    <source>
        <dbReference type="Proteomes" id="UP001151760"/>
    </source>
</evidence>
<organism evidence="2 3">
    <name type="scientific">Tanacetum coccineum</name>
    <dbReference type="NCBI Taxonomy" id="301880"/>
    <lineage>
        <taxon>Eukaryota</taxon>
        <taxon>Viridiplantae</taxon>
        <taxon>Streptophyta</taxon>
        <taxon>Embryophyta</taxon>
        <taxon>Tracheophyta</taxon>
        <taxon>Spermatophyta</taxon>
        <taxon>Magnoliopsida</taxon>
        <taxon>eudicotyledons</taxon>
        <taxon>Gunneridae</taxon>
        <taxon>Pentapetalae</taxon>
        <taxon>asterids</taxon>
        <taxon>campanulids</taxon>
        <taxon>Asterales</taxon>
        <taxon>Asteraceae</taxon>
        <taxon>Asteroideae</taxon>
        <taxon>Anthemideae</taxon>
        <taxon>Anthemidinae</taxon>
        <taxon>Tanacetum</taxon>
    </lineage>
</organism>
<evidence type="ECO:0000313" key="2">
    <source>
        <dbReference type="EMBL" id="GJT47946.1"/>
    </source>
</evidence>
<protein>
    <recommendedName>
        <fullName evidence="4">Nucleolus and neural progenitor protein-like N-terminal domain-containing protein</fullName>
    </recommendedName>
</protein>
<dbReference type="PANTHER" id="PTHR34786:SF1">
    <property type="entry name" value="OS09G0504900 PROTEIN"/>
    <property type="match status" value="1"/>
</dbReference>
<proteinExistence type="predicted"/>
<dbReference type="EMBL" id="BQNB010016111">
    <property type="protein sequence ID" value="GJT47946.1"/>
    <property type="molecule type" value="Genomic_DNA"/>
</dbReference>
<evidence type="ECO:0008006" key="4">
    <source>
        <dbReference type="Google" id="ProtNLM"/>
    </source>
</evidence>
<dbReference type="Proteomes" id="UP001151760">
    <property type="component" value="Unassembled WGS sequence"/>
</dbReference>
<reference evidence="2" key="1">
    <citation type="journal article" date="2022" name="Int. J. Mol. Sci.">
        <title>Draft Genome of Tanacetum Coccineum: Genomic Comparison of Closely Related Tanacetum-Family Plants.</title>
        <authorList>
            <person name="Yamashiro T."/>
            <person name="Shiraishi A."/>
            <person name="Nakayama K."/>
            <person name="Satake H."/>
        </authorList>
    </citation>
    <scope>NUCLEOTIDE SEQUENCE</scope>
</reference>
<sequence length="353" mass="40372">MALVHLSTVEEDMDAEFETIDARLQSFISQFHSEVGVLDRIIHKYKNQHRRSSYFQYLLKVRRDCKLLQTTNLVELVNSSFLVINGNRPKQKLQLLESFERDAKGFEYSRNGLWNGPAFMVVCWASVGAFMVEPMLKGAIYYLMLCQHSTWFPLYLVFREYYPTNEQSIYLECVWETDKFILLERKSEPDNKSPDTIKEDVVCRGSSKVEYQSVETILGENKSLDTVMEKTSEEDVTTIKTDNLSSIDCLTNDCKQAEEPNNAKDHSGLLESSRNNLEHEHRHMDSGLAVSSSPPKPEPRLKKKVAFISVKRPEPSKANDTEVIIKPSDGVNGEKEDPFFSLLTGGSHKQSLL</sequence>
<keyword evidence="3" id="KW-1185">Reference proteome</keyword>
<comment type="caution">
    <text evidence="2">The sequence shown here is derived from an EMBL/GenBank/DDBJ whole genome shotgun (WGS) entry which is preliminary data.</text>
</comment>
<reference evidence="2" key="2">
    <citation type="submission" date="2022-01" db="EMBL/GenBank/DDBJ databases">
        <authorList>
            <person name="Yamashiro T."/>
            <person name="Shiraishi A."/>
            <person name="Satake H."/>
            <person name="Nakayama K."/>
        </authorList>
    </citation>
    <scope>NUCLEOTIDE SEQUENCE</scope>
</reference>
<accession>A0ABQ5EAS5</accession>
<dbReference type="PANTHER" id="PTHR34786">
    <property type="entry name" value="OS09G0504900 PROTEIN"/>
    <property type="match status" value="1"/>
</dbReference>
<gene>
    <name evidence="2" type="ORF">Tco_0974103</name>
</gene>
<evidence type="ECO:0000256" key="1">
    <source>
        <dbReference type="SAM" id="MobiDB-lite"/>
    </source>
</evidence>
<feature type="region of interest" description="Disordered" evidence="1">
    <location>
        <begin position="279"/>
        <end position="353"/>
    </location>
</feature>
<feature type="compositionally biased region" description="Basic and acidic residues" evidence="1">
    <location>
        <begin position="311"/>
        <end position="320"/>
    </location>
</feature>